<dbReference type="EnsemblFungi" id="CEF72432">
    <property type="protein sequence ID" value="CEF72432"/>
    <property type="gene ID" value="FGRRES_11772_M"/>
</dbReference>
<dbReference type="Proteomes" id="UP000070720">
    <property type="component" value="Chromosome 1"/>
</dbReference>
<evidence type="ECO:0000313" key="3">
    <source>
        <dbReference type="Proteomes" id="UP000070720"/>
    </source>
</evidence>
<reference evidence="2" key="4">
    <citation type="submission" date="2017-01" db="UniProtKB">
        <authorList>
            <consortium name="EnsemblFungi"/>
        </authorList>
    </citation>
    <scope>IDENTIFICATION</scope>
    <source>
        <strain evidence="2">PH-1 / ATCC MYA-4620 / FGSC 9075 / NRRL 31084</strain>
    </source>
</reference>
<dbReference type="InParanoid" id="A0A098D1V0"/>
<proteinExistence type="predicted"/>
<gene>
    <name evidence="1" type="ORF">FGRAMPH1_01T01261</name>
</gene>
<keyword evidence="3" id="KW-1185">Reference proteome</keyword>
<dbReference type="AlphaFoldDB" id="A0A098D1V0"/>
<evidence type="ECO:0000313" key="2">
    <source>
        <dbReference type="EnsemblFungi" id="CEF72432"/>
    </source>
</evidence>
<organism evidence="1 3">
    <name type="scientific">Gibberella zeae (strain ATCC MYA-4620 / CBS 123657 / FGSC 9075 / NRRL 31084 / PH-1)</name>
    <name type="common">Wheat head blight fungus</name>
    <name type="synonym">Fusarium graminearum</name>
    <dbReference type="NCBI Taxonomy" id="229533"/>
    <lineage>
        <taxon>Eukaryota</taxon>
        <taxon>Fungi</taxon>
        <taxon>Dikarya</taxon>
        <taxon>Ascomycota</taxon>
        <taxon>Pezizomycotina</taxon>
        <taxon>Sordariomycetes</taxon>
        <taxon>Hypocreomycetidae</taxon>
        <taxon>Hypocreales</taxon>
        <taxon>Nectriaceae</taxon>
        <taxon>Fusarium</taxon>
    </lineage>
</organism>
<reference evidence="2 3" key="1">
    <citation type="journal article" date="2007" name="Science">
        <title>The Fusarium graminearum genome reveals a link between localized polymorphism and pathogen specialization.</title>
        <authorList>
            <person name="Cuomo C.A."/>
            <person name="Gueldener U."/>
            <person name="Xu J.-R."/>
            <person name="Trail F."/>
            <person name="Turgeon B.G."/>
            <person name="Di Pietro A."/>
            <person name="Walton J.D."/>
            <person name="Ma L.-J."/>
            <person name="Baker S.E."/>
            <person name="Rep M."/>
            <person name="Adam G."/>
            <person name="Antoniw J."/>
            <person name="Baldwin T."/>
            <person name="Calvo S.E."/>
            <person name="Chang Y.-L."/>
            <person name="DeCaprio D."/>
            <person name="Gale L.R."/>
            <person name="Gnerre S."/>
            <person name="Goswami R.S."/>
            <person name="Hammond-Kosack K."/>
            <person name="Harris L.J."/>
            <person name="Hilburn K."/>
            <person name="Kennell J.C."/>
            <person name="Kroken S."/>
            <person name="Magnuson J.K."/>
            <person name="Mannhaupt G."/>
            <person name="Mauceli E.W."/>
            <person name="Mewes H.-W."/>
            <person name="Mitterbauer R."/>
            <person name="Muehlbauer G."/>
            <person name="Muensterkoetter M."/>
            <person name="Nelson D."/>
            <person name="O'Donnell K."/>
            <person name="Ouellet T."/>
            <person name="Qi W."/>
            <person name="Quesneville H."/>
            <person name="Roncero M.I.G."/>
            <person name="Seong K.-Y."/>
            <person name="Tetko I.V."/>
            <person name="Urban M."/>
            <person name="Waalwijk C."/>
            <person name="Ward T.J."/>
            <person name="Yao J."/>
            <person name="Birren B.W."/>
            <person name="Kistler H.C."/>
        </authorList>
    </citation>
    <scope>NUCLEOTIDE SEQUENCE [LARGE SCALE GENOMIC DNA]</scope>
    <source>
        <strain evidence="3">ATCC MYA-4620 / CBS 123657 / FGSC 9075 / NRRL 31084 / PH-1</strain>
        <strain evidence="2">PH-1 / ATCC MYA-4620 / FGSC 9075 / NRRL 31084</strain>
    </source>
</reference>
<reference evidence="1 3" key="3">
    <citation type="journal article" date="2015" name="BMC Genomics">
        <title>The completed genome sequence of the pathogenic ascomycete fungus Fusarium graminearum.</title>
        <authorList>
            <person name="King R."/>
            <person name="Urban M."/>
            <person name="Hammond-Kosack M.C."/>
            <person name="Hassani-Pak K."/>
            <person name="Hammond-Kosack K.E."/>
        </authorList>
    </citation>
    <scope>NUCLEOTIDE SEQUENCE [LARGE SCALE GENOMIC DNA]</scope>
    <source>
        <strain evidence="3">ATCC MYA-4620 / CBS 123657 / FGSC 9075 / NRRL 31084 / PH-1</strain>
        <strain evidence="1">PH-1</strain>
    </source>
</reference>
<dbReference type="VEuPathDB" id="FungiDB:FGRAMPH1_01G01261"/>
<protein>
    <submittedName>
        <fullName evidence="1">Chromosome 1, complete genome</fullName>
    </submittedName>
</protein>
<reference evidence="2 3" key="2">
    <citation type="journal article" date="2010" name="Nature">
        <title>Comparative genomics reveals mobile pathogenicity chromosomes in Fusarium.</title>
        <authorList>
            <person name="Ma L.J."/>
            <person name="van der Does H.C."/>
            <person name="Borkovich K.A."/>
            <person name="Coleman J.J."/>
            <person name="Daboussi M.J."/>
            <person name="Di Pietro A."/>
            <person name="Dufresne M."/>
            <person name="Freitag M."/>
            <person name="Grabherr M."/>
            <person name="Henrissat B."/>
            <person name="Houterman P.M."/>
            <person name="Kang S."/>
            <person name="Shim W.B."/>
            <person name="Woloshuk C."/>
            <person name="Xie X."/>
            <person name="Xu J.R."/>
            <person name="Antoniw J."/>
            <person name="Baker S.E."/>
            <person name="Bluhm B.H."/>
            <person name="Breakspear A."/>
            <person name="Brown D.W."/>
            <person name="Butchko R.A."/>
            <person name="Chapman S."/>
            <person name="Coulson R."/>
            <person name="Coutinho P.M."/>
            <person name="Danchin E.G."/>
            <person name="Diener A."/>
            <person name="Gale L.R."/>
            <person name="Gardiner D.M."/>
            <person name="Goff S."/>
            <person name="Hammond-Kosack K.E."/>
            <person name="Hilburn K."/>
            <person name="Hua-Van A."/>
            <person name="Jonkers W."/>
            <person name="Kazan K."/>
            <person name="Kodira C.D."/>
            <person name="Koehrsen M."/>
            <person name="Kumar L."/>
            <person name="Lee Y.H."/>
            <person name="Li L."/>
            <person name="Manners J.M."/>
            <person name="Miranda-Saavedra D."/>
            <person name="Mukherjee M."/>
            <person name="Park G."/>
            <person name="Park J."/>
            <person name="Park S.Y."/>
            <person name="Proctor R.H."/>
            <person name="Regev A."/>
            <person name="Ruiz-Roldan M.C."/>
            <person name="Sain D."/>
            <person name="Sakthikumar S."/>
            <person name="Sykes S."/>
            <person name="Schwartz D.C."/>
            <person name="Turgeon B.G."/>
            <person name="Wapinski I."/>
            <person name="Yoder O."/>
            <person name="Young S."/>
            <person name="Zeng Q."/>
            <person name="Zhou S."/>
            <person name="Galagan J."/>
            <person name="Cuomo C.A."/>
            <person name="Kistler H.C."/>
            <person name="Rep M."/>
        </authorList>
    </citation>
    <scope>GENOME REANNOTATION</scope>
    <source>
        <strain evidence="3">ATCC MYA-4620 / CBS 123657 / FGSC 9075 / NRRL 31084 / PH-1</strain>
        <strain evidence="2">PH-1 / ATCC MYA-4620 / FGSC 9075 / NRRL 31084</strain>
    </source>
</reference>
<accession>A0A098D1V0</accession>
<dbReference type="EMBL" id="HG970332">
    <property type="protein sequence ID" value="CEF72432.1"/>
    <property type="molecule type" value="Genomic_DNA"/>
</dbReference>
<sequence>MNAHSIEMLESGLSRYKKKKNMFHLRGLYNITVNWIKGNNSAIKHQQGPNAPKLLFLIVQLNCIEPNSHCFIR</sequence>
<name>A0A098D1V0_GIBZE</name>
<evidence type="ECO:0000313" key="1">
    <source>
        <dbReference type="EMBL" id="CEF72432.1"/>
    </source>
</evidence>
<accession>A0A0E0RMF7</accession>